<comment type="subunit">
    <text evidence="2 6">Heterotetramer of two alpha and two beta chains.</text>
</comment>
<feature type="binding site" evidence="6">
    <location>
        <position position="199"/>
    </location>
    <ligand>
        <name>substrate</name>
    </ligand>
</feature>
<dbReference type="InterPro" id="IPR002813">
    <property type="entry name" value="Arg_biosynth_ArgJ"/>
</dbReference>
<feature type="chain" id="PRO_5044903249" description="Arginine biosynthesis bifunctional protein ArgJ alpha chain" evidence="6">
    <location>
        <begin position="1"/>
        <end position="198"/>
    </location>
</feature>
<evidence type="ECO:0000256" key="3">
    <source>
        <dbReference type="ARBA" id="ARBA00022679"/>
    </source>
</evidence>
<feature type="active site" description="Nucleophile" evidence="6">
    <location>
        <position position="199"/>
    </location>
</feature>
<dbReference type="NCBIfam" id="NF003802">
    <property type="entry name" value="PRK05388.1"/>
    <property type="match status" value="1"/>
</dbReference>
<comment type="catalytic activity">
    <reaction evidence="6">
        <text>N(2)-acetyl-L-ornithine + L-glutamate = N-acetyl-L-glutamate + L-ornithine</text>
        <dbReference type="Rhea" id="RHEA:15349"/>
        <dbReference type="ChEBI" id="CHEBI:29985"/>
        <dbReference type="ChEBI" id="CHEBI:44337"/>
        <dbReference type="ChEBI" id="CHEBI:46911"/>
        <dbReference type="ChEBI" id="CHEBI:57805"/>
        <dbReference type="EC" id="2.3.1.35"/>
    </reaction>
</comment>
<feature type="binding site" evidence="6">
    <location>
        <position position="188"/>
    </location>
    <ligand>
        <name>substrate</name>
    </ligand>
</feature>
<feature type="binding site" evidence="6">
    <location>
        <position position="409"/>
    </location>
    <ligand>
        <name>substrate</name>
    </ligand>
</feature>
<dbReference type="CDD" id="cd02152">
    <property type="entry name" value="OAT"/>
    <property type="match status" value="1"/>
</dbReference>
<keyword evidence="8" id="KW-1185">Reference proteome</keyword>
<keyword evidence="6" id="KW-0511">Multifunctional enzyme</keyword>
<dbReference type="GO" id="GO:0004358">
    <property type="term" value="F:L-glutamate N-acetyltransferase activity, acting on acetyl-L-ornithine as donor"/>
    <property type="evidence" value="ECO:0007669"/>
    <property type="project" value="UniProtKB-EC"/>
</dbReference>
<comment type="similarity">
    <text evidence="1 6">Belongs to the ArgJ family.</text>
</comment>
<feature type="binding site" evidence="6">
    <location>
        <position position="414"/>
    </location>
    <ligand>
        <name>substrate</name>
    </ligand>
</feature>
<evidence type="ECO:0000313" key="7">
    <source>
        <dbReference type="EMBL" id="MFC7332699.1"/>
    </source>
</evidence>
<keyword evidence="3 6" id="KW-0808">Transferase</keyword>
<dbReference type="SUPFAM" id="SSF56266">
    <property type="entry name" value="DmpA/ArgJ-like"/>
    <property type="match status" value="1"/>
</dbReference>
<dbReference type="RefSeq" id="WP_377357274.1">
    <property type="nucleotide sequence ID" value="NZ_JBHTCM010000006.1"/>
</dbReference>
<evidence type="ECO:0000256" key="4">
    <source>
        <dbReference type="ARBA" id="ARBA00022813"/>
    </source>
</evidence>
<proteinExistence type="inferred from homology"/>
<dbReference type="Proteomes" id="UP001596456">
    <property type="component" value="Unassembled WGS sequence"/>
</dbReference>
<comment type="function">
    <text evidence="6">Catalyzes two activities which are involved in the cyclic version of arginine biosynthesis: the synthesis of N-acetylglutamate from glutamate and acetyl-CoA as the acetyl donor, and of ornithine by transacetylation between N(2)-acetylornithine and glutamate.</text>
</comment>
<comment type="pathway">
    <text evidence="6">Amino-acid biosynthesis; L-arginine biosynthesis; L-ornithine and N-acetyl-L-glutamate from L-glutamate and N(2)-acetyl-L-ornithine (cyclic): step 1/1.</text>
</comment>
<dbReference type="Pfam" id="PF01960">
    <property type="entry name" value="ArgJ"/>
    <property type="match status" value="1"/>
</dbReference>
<feature type="chain" id="PRO_5044903248" description="Arginine biosynthesis bifunctional protein ArgJ beta chain" evidence="6">
    <location>
        <begin position="199"/>
        <end position="414"/>
    </location>
</feature>
<comment type="pathway">
    <text evidence="6">Amino-acid biosynthesis; L-arginine biosynthesis; N(2)-acetyl-L-ornithine from L-glutamate: step 1/4.</text>
</comment>
<dbReference type="EC" id="2.3.1.35" evidence="6"/>
<reference evidence="8" key="1">
    <citation type="journal article" date="2019" name="Int. J. Syst. Evol. Microbiol.">
        <title>The Global Catalogue of Microorganisms (GCM) 10K type strain sequencing project: providing services to taxonomists for standard genome sequencing and annotation.</title>
        <authorList>
            <consortium name="The Broad Institute Genomics Platform"/>
            <consortium name="The Broad Institute Genome Sequencing Center for Infectious Disease"/>
            <person name="Wu L."/>
            <person name="Ma J."/>
        </authorList>
    </citation>
    <scope>NUCLEOTIDE SEQUENCE [LARGE SCALE GENOMIC DNA]</scope>
    <source>
        <strain evidence="8">CGMCC 1.16275</strain>
    </source>
</reference>
<dbReference type="EMBL" id="JBHTCM010000006">
    <property type="protein sequence ID" value="MFC7332699.1"/>
    <property type="molecule type" value="Genomic_DNA"/>
</dbReference>
<dbReference type="NCBIfam" id="TIGR00120">
    <property type="entry name" value="ArgJ"/>
    <property type="match status" value="1"/>
</dbReference>
<dbReference type="PANTHER" id="PTHR23100">
    <property type="entry name" value="ARGININE BIOSYNTHESIS BIFUNCTIONAL PROTEIN ARGJ"/>
    <property type="match status" value="1"/>
</dbReference>
<feature type="site" description="Cleavage; by autolysis" evidence="6">
    <location>
        <begin position="198"/>
        <end position="199"/>
    </location>
</feature>
<keyword evidence="6" id="KW-0963">Cytoplasm</keyword>
<evidence type="ECO:0000256" key="6">
    <source>
        <dbReference type="HAMAP-Rule" id="MF_01106"/>
    </source>
</evidence>
<comment type="caution">
    <text evidence="7">The sequence shown here is derived from an EMBL/GenBank/DDBJ whole genome shotgun (WGS) entry which is preliminary data.</text>
</comment>
<protein>
    <recommendedName>
        <fullName evidence="6">Arginine biosynthesis bifunctional protein ArgJ</fullName>
    </recommendedName>
    <domain>
        <recommendedName>
            <fullName evidence="6">Glutamate N-acetyltransferase</fullName>
            <ecNumber evidence="6">2.3.1.35</ecNumber>
        </recommendedName>
        <alternativeName>
            <fullName evidence="6">Ornithine acetyltransferase</fullName>
            <shortName evidence="6">OATase</shortName>
        </alternativeName>
        <alternativeName>
            <fullName evidence="6">Ornithine transacetylase</fullName>
        </alternativeName>
    </domain>
    <domain>
        <recommendedName>
            <fullName evidence="6">Amino-acid acetyltransferase</fullName>
            <ecNumber evidence="6">2.3.1.1</ecNumber>
        </recommendedName>
        <alternativeName>
            <fullName evidence="6">N-acetylglutamate synthase</fullName>
            <shortName evidence="6">AGSase</shortName>
        </alternativeName>
    </domain>
    <component>
        <recommendedName>
            <fullName evidence="6">Arginine biosynthesis bifunctional protein ArgJ alpha chain</fullName>
        </recommendedName>
    </component>
    <component>
        <recommendedName>
            <fullName evidence="6">Arginine biosynthesis bifunctional protein ArgJ beta chain</fullName>
        </recommendedName>
    </component>
</protein>
<keyword evidence="6" id="KW-0028">Amino-acid biosynthesis</keyword>
<evidence type="ECO:0000256" key="5">
    <source>
        <dbReference type="ARBA" id="ARBA00023315"/>
    </source>
</evidence>
<sequence length="414" mass="42526">MSSKVSPLAPASFPQLPPVAGVRLAAGRCGIRYKTPRDETMVALFEPGTTVAGVLTRSLTASAPVHRCRRSLAGGSIRALVVNAGNSNAFTGKAGEAFVDATVAAAAQLAGCDPSEVFTASTGVIGQPMPADLIARHLPAIWPSLGPAQGAAWETAARAIMTTDTFPKGAFAVAEIDGVPVTVAGFAKGSGMIAPDMATMLGFLFTDAAIAPAALQRLLTRATERSFNSITVDGDTSTSDTVILAATGKAGHAPVAEASDPRLDGFRAALEAVCLDLAQQIVRDGEGATKFVTLRVTGAESHAAAKRVALTVANSPLVKTAVAGEDANWGRIVAAVGRAGERAERDRLVIAIGGVPICRDGMEVPGYDEAPVAAHMKGTEIEIDIDLGVGQGEAQVWTCDLTHGYIDINGSYRS</sequence>
<dbReference type="EC" id="2.3.1.1" evidence="6"/>
<evidence type="ECO:0000313" key="8">
    <source>
        <dbReference type="Proteomes" id="UP001596456"/>
    </source>
</evidence>
<feature type="site" description="Involved in the stabilization of negative charge on the oxyanion by the formation of the oxyanion hole" evidence="6">
    <location>
        <position position="123"/>
    </location>
</feature>
<accession>A0ABW2KRS6</accession>
<evidence type="ECO:0000256" key="1">
    <source>
        <dbReference type="ARBA" id="ARBA00006774"/>
    </source>
</evidence>
<dbReference type="PANTHER" id="PTHR23100:SF0">
    <property type="entry name" value="ARGININE BIOSYNTHESIS BIFUNCTIONAL PROTEIN ARGJ, MITOCHONDRIAL"/>
    <property type="match status" value="1"/>
</dbReference>
<dbReference type="InterPro" id="IPR016117">
    <property type="entry name" value="ArgJ-like_dom_sf"/>
</dbReference>
<dbReference type="Gene3D" id="3.60.70.12">
    <property type="entry name" value="L-amino peptidase D-ALA esterase/amidase"/>
    <property type="match status" value="1"/>
</dbReference>
<feature type="binding site" evidence="6">
    <location>
        <position position="286"/>
    </location>
    <ligand>
        <name>substrate</name>
    </ligand>
</feature>
<comment type="subcellular location">
    <subcellularLocation>
        <location evidence="6">Cytoplasm</location>
    </subcellularLocation>
</comment>
<dbReference type="InterPro" id="IPR042195">
    <property type="entry name" value="ArgJ_beta_C"/>
</dbReference>
<evidence type="ECO:0000256" key="2">
    <source>
        <dbReference type="ARBA" id="ARBA00011475"/>
    </source>
</evidence>
<name>A0ABW2KRS6_9PROT</name>
<dbReference type="Gene3D" id="3.10.20.340">
    <property type="entry name" value="ArgJ beta chain, C-terminal domain"/>
    <property type="match status" value="1"/>
</dbReference>
<keyword evidence="6" id="KW-0055">Arginine biosynthesis</keyword>
<feature type="binding site" evidence="6">
    <location>
        <position position="162"/>
    </location>
    <ligand>
        <name>substrate</name>
    </ligand>
</feature>
<dbReference type="HAMAP" id="MF_01106">
    <property type="entry name" value="ArgJ"/>
    <property type="match status" value="1"/>
</dbReference>
<comment type="catalytic activity">
    <reaction evidence="6">
        <text>L-glutamate + acetyl-CoA = N-acetyl-L-glutamate + CoA + H(+)</text>
        <dbReference type="Rhea" id="RHEA:24292"/>
        <dbReference type="ChEBI" id="CHEBI:15378"/>
        <dbReference type="ChEBI" id="CHEBI:29985"/>
        <dbReference type="ChEBI" id="CHEBI:44337"/>
        <dbReference type="ChEBI" id="CHEBI:57287"/>
        <dbReference type="ChEBI" id="CHEBI:57288"/>
        <dbReference type="EC" id="2.3.1.1"/>
    </reaction>
</comment>
<keyword evidence="4 6" id="KW-0068">Autocatalytic cleavage</keyword>
<organism evidence="7 8">
    <name type="scientific">Rhodocista pekingensis</name>
    <dbReference type="NCBI Taxonomy" id="201185"/>
    <lineage>
        <taxon>Bacteria</taxon>
        <taxon>Pseudomonadati</taxon>
        <taxon>Pseudomonadota</taxon>
        <taxon>Alphaproteobacteria</taxon>
        <taxon>Rhodospirillales</taxon>
        <taxon>Azospirillaceae</taxon>
        <taxon>Rhodocista</taxon>
    </lineage>
</organism>
<feature type="site" description="Involved in the stabilization of negative charge on the oxyanion by the formation of the oxyanion hole" evidence="6">
    <location>
        <position position="122"/>
    </location>
</feature>
<gene>
    <name evidence="6 7" type="primary">argJ</name>
    <name evidence="7" type="ORF">ACFQPS_05955</name>
</gene>
<keyword evidence="5 6" id="KW-0012">Acyltransferase</keyword>